<gene>
    <name evidence="13" type="ORF">CDAUBV1_LOCUS608</name>
</gene>
<evidence type="ECO:0000259" key="12">
    <source>
        <dbReference type="Pfam" id="PF02434"/>
    </source>
</evidence>
<comment type="subcellular location">
    <subcellularLocation>
        <location evidence="1">Membrane</location>
        <topology evidence="1">Single-pass type II membrane protein</topology>
    </subcellularLocation>
</comment>
<dbReference type="PANTHER" id="PTHR23033">
    <property type="entry name" value="BETA1,3-GALACTOSYLTRANSFERASE"/>
    <property type="match status" value="1"/>
</dbReference>
<evidence type="ECO:0000313" key="14">
    <source>
        <dbReference type="Proteomes" id="UP001497525"/>
    </source>
</evidence>
<dbReference type="InterPro" id="IPR003378">
    <property type="entry name" value="Fringe-like_glycosylTrfase"/>
</dbReference>
<comment type="caution">
    <text evidence="13">The sequence shown here is derived from an EMBL/GenBank/DDBJ whole genome shotgun (WGS) entry which is preliminary data.</text>
</comment>
<dbReference type="InterPro" id="IPR026050">
    <property type="entry name" value="C1GALT1/C1GALT1_chp1"/>
</dbReference>
<keyword evidence="6" id="KW-0808">Transferase</keyword>
<dbReference type="GO" id="GO:0016020">
    <property type="term" value="C:membrane"/>
    <property type="evidence" value="ECO:0007669"/>
    <property type="project" value="UniProtKB-SubCell"/>
</dbReference>
<evidence type="ECO:0000313" key="13">
    <source>
        <dbReference type="EMBL" id="CAL5129564.1"/>
    </source>
</evidence>
<keyword evidence="8" id="KW-0547">Nucleotide-binding</keyword>
<reference evidence="13" key="1">
    <citation type="submission" date="2024-06" db="EMBL/GenBank/DDBJ databases">
        <authorList>
            <person name="Liu X."/>
            <person name="Lenzi L."/>
            <person name="Haldenby T S."/>
            <person name="Uol C."/>
        </authorList>
    </citation>
    <scope>NUCLEOTIDE SEQUENCE</scope>
</reference>
<evidence type="ECO:0000256" key="9">
    <source>
        <dbReference type="ARBA" id="ARBA00022968"/>
    </source>
</evidence>
<organism evidence="13 14">
    <name type="scientific">Calicophoron daubneyi</name>
    <name type="common">Rumen fluke</name>
    <name type="synonym">Paramphistomum daubneyi</name>
    <dbReference type="NCBI Taxonomy" id="300641"/>
    <lineage>
        <taxon>Eukaryota</taxon>
        <taxon>Metazoa</taxon>
        <taxon>Spiralia</taxon>
        <taxon>Lophotrochozoa</taxon>
        <taxon>Platyhelminthes</taxon>
        <taxon>Trematoda</taxon>
        <taxon>Digenea</taxon>
        <taxon>Plagiorchiida</taxon>
        <taxon>Pronocephalata</taxon>
        <taxon>Paramphistomoidea</taxon>
        <taxon>Paramphistomidae</taxon>
        <taxon>Calicophoron</taxon>
    </lineage>
</organism>
<keyword evidence="11" id="KW-0472">Membrane</keyword>
<dbReference type="GO" id="GO:0000166">
    <property type="term" value="F:nucleotide binding"/>
    <property type="evidence" value="ECO:0007669"/>
    <property type="project" value="UniProtKB-KW"/>
</dbReference>
<evidence type="ECO:0000256" key="8">
    <source>
        <dbReference type="ARBA" id="ARBA00022741"/>
    </source>
</evidence>
<evidence type="ECO:0000256" key="10">
    <source>
        <dbReference type="ARBA" id="ARBA00022989"/>
    </source>
</evidence>
<dbReference type="EMBL" id="CAXLJL010000002">
    <property type="protein sequence ID" value="CAL5129564.1"/>
    <property type="molecule type" value="Genomic_DNA"/>
</dbReference>
<evidence type="ECO:0000256" key="6">
    <source>
        <dbReference type="ARBA" id="ARBA00022679"/>
    </source>
</evidence>
<evidence type="ECO:0000256" key="5">
    <source>
        <dbReference type="ARBA" id="ARBA00022676"/>
    </source>
</evidence>
<sequence>MENYKTSVHAKRFPLFFKNYKHLERPGFGASGSGVENEGRNSLWDKTKFGIREAVKHFDGKFDYFFKADDDTYVIMENLRKLLMDQDPNEPFVMGKRFKPFAKQGYLSGGAGYVISRAGLQRIAEGLNTNSKCGTDHHTWAEDVVLGACAEATGVKTLDSLDEFGRERFHPFDCAFMLNEAALNATTWFANYSYHQVKGGKECCSDYSVTFHYVNPGQMYVYDFFLYHLHPYGIFRDYNRLIKLMKNNLPTVR</sequence>
<dbReference type="Proteomes" id="UP001497525">
    <property type="component" value="Unassembled WGS sequence"/>
</dbReference>
<comment type="pathway">
    <text evidence="2">Protein modification; protein glycosylation.</text>
</comment>
<proteinExistence type="inferred from homology"/>
<dbReference type="EC" id="2.4.1.122" evidence="4"/>
<dbReference type="Gene3D" id="3.90.550.50">
    <property type="match status" value="1"/>
</dbReference>
<evidence type="ECO:0000256" key="3">
    <source>
        <dbReference type="ARBA" id="ARBA00006462"/>
    </source>
</evidence>
<dbReference type="AlphaFoldDB" id="A0AAV2SX96"/>
<name>A0AAV2SX96_CALDB</name>
<keyword evidence="9" id="KW-0735">Signal-anchor</keyword>
<protein>
    <recommendedName>
        <fullName evidence="4">N-acetylgalactosaminide beta-1,3-galactosyltransferase</fullName>
        <ecNumber evidence="4">2.4.1.122</ecNumber>
    </recommendedName>
</protein>
<comment type="similarity">
    <text evidence="3">Belongs to the glycosyltransferase 31 family. Beta3-Gal-T subfamily.</text>
</comment>
<dbReference type="PANTHER" id="PTHR23033:SF14">
    <property type="entry name" value="GLYCOPROTEIN-N-ACETYLGALACTOSAMINE 3-BETA-GALACTOSYLTRANSFERASE 1-RELATED"/>
    <property type="match status" value="1"/>
</dbReference>
<accession>A0AAV2SX96</accession>
<evidence type="ECO:0000256" key="4">
    <source>
        <dbReference type="ARBA" id="ARBA00012557"/>
    </source>
</evidence>
<keyword evidence="5" id="KW-0328">Glycosyltransferase</keyword>
<dbReference type="Pfam" id="PF02434">
    <property type="entry name" value="Fringe"/>
    <property type="match status" value="1"/>
</dbReference>
<dbReference type="GO" id="GO:0016263">
    <property type="term" value="F:glycoprotein-N-acetylgalactosamine 3-beta-galactosyltransferase activity"/>
    <property type="evidence" value="ECO:0007669"/>
    <property type="project" value="UniProtKB-EC"/>
</dbReference>
<keyword evidence="7" id="KW-0812">Transmembrane</keyword>
<evidence type="ECO:0000256" key="2">
    <source>
        <dbReference type="ARBA" id="ARBA00004922"/>
    </source>
</evidence>
<evidence type="ECO:0000256" key="7">
    <source>
        <dbReference type="ARBA" id="ARBA00022692"/>
    </source>
</evidence>
<keyword evidence="10" id="KW-1133">Transmembrane helix</keyword>
<feature type="domain" description="Fringe-like glycosyltransferase" evidence="12">
    <location>
        <begin position="61"/>
        <end position="157"/>
    </location>
</feature>
<evidence type="ECO:0000256" key="11">
    <source>
        <dbReference type="ARBA" id="ARBA00023136"/>
    </source>
</evidence>
<evidence type="ECO:0000256" key="1">
    <source>
        <dbReference type="ARBA" id="ARBA00004606"/>
    </source>
</evidence>